<proteinExistence type="predicted"/>
<accession>A0A921SRJ7</accession>
<reference evidence="2" key="2">
    <citation type="submission" date="2021-09" db="EMBL/GenBank/DDBJ databases">
        <authorList>
            <person name="Gilroy R."/>
        </authorList>
    </citation>
    <scope>NUCLEOTIDE SEQUENCE</scope>
    <source>
        <strain evidence="2">CHK179-5677</strain>
    </source>
</reference>
<keyword evidence="1" id="KW-0812">Transmembrane</keyword>
<comment type="caution">
    <text evidence="2">The sequence shown here is derived from an EMBL/GenBank/DDBJ whole genome shotgun (WGS) entry which is preliminary data.</text>
</comment>
<dbReference type="AlphaFoldDB" id="A0A921SRJ7"/>
<gene>
    <name evidence="2" type="ORF">K8V01_02750</name>
</gene>
<keyword evidence="1" id="KW-0472">Membrane</keyword>
<organism evidence="2 3">
    <name type="scientific">Pseudoflavonifractor capillosus</name>
    <dbReference type="NCBI Taxonomy" id="106588"/>
    <lineage>
        <taxon>Bacteria</taxon>
        <taxon>Bacillati</taxon>
        <taxon>Bacillota</taxon>
        <taxon>Clostridia</taxon>
        <taxon>Eubacteriales</taxon>
        <taxon>Oscillospiraceae</taxon>
        <taxon>Pseudoflavonifractor</taxon>
    </lineage>
</organism>
<dbReference type="RefSeq" id="WP_295369222.1">
    <property type="nucleotide sequence ID" value="NZ_DYUC01000021.1"/>
</dbReference>
<protein>
    <submittedName>
        <fullName evidence="2">Uncharacterized protein</fullName>
    </submittedName>
</protein>
<feature type="transmembrane region" description="Helical" evidence="1">
    <location>
        <begin position="15"/>
        <end position="36"/>
    </location>
</feature>
<name>A0A921SRJ7_9FIRM</name>
<sequence length="121" mass="13039">MKESGSRFSLFLMELIIDLFLFVLCAAVCVGLLLHARSMSLESTRLTQAVYLAQSTAEALRAGSALPEAPEGYRCEVSRTEDSGLTSASIEVFWGDTALYTLETSWIPALSGDSGEEVALP</sequence>
<reference evidence="2" key="1">
    <citation type="journal article" date="2021" name="PeerJ">
        <title>Extensive microbial diversity within the chicken gut microbiome revealed by metagenomics and culture.</title>
        <authorList>
            <person name="Gilroy R."/>
            <person name="Ravi A."/>
            <person name="Getino M."/>
            <person name="Pursley I."/>
            <person name="Horton D.L."/>
            <person name="Alikhan N.F."/>
            <person name="Baker D."/>
            <person name="Gharbi K."/>
            <person name="Hall N."/>
            <person name="Watson M."/>
            <person name="Adriaenssens E.M."/>
            <person name="Foster-Nyarko E."/>
            <person name="Jarju S."/>
            <person name="Secka A."/>
            <person name="Antonio M."/>
            <person name="Oren A."/>
            <person name="Chaudhuri R.R."/>
            <person name="La Ragione R."/>
            <person name="Hildebrand F."/>
            <person name="Pallen M.J."/>
        </authorList>
    </citation>
    <scope>NUCLEOTIDE SEQUENCE</scope>
    <source>
        <strain evidence="2">CHK179-5677</strain>
    </source>
</reference>
<dbReference type="EMBL" id="DYUC01000021">
    <property type="protein sequence ID" value="HJG85940.1"/>
    <property type="molecule type" value="Genomic_DNA"/>
</dbReference>
<keyword evidence="1" id="KW-1133">Transmembrane helix</keyword>
<evidence type="ECO:0000313" key="2">
    <source>
        <dbReference type="EMBL" id="HJG85940.1"/>
    </source>
</evidence>
<evidence type="ECO:0000256" key="1">
    <source>
        <dbReference type="SAM" id="Phobius"/>
    </source>
</evidence>
<dbReference type="Proteomes" id="UP000760668">
    <property type="component" value="Unassembled WGS sequence"/>
</dbReference>
<evidence type="ECO:0000313" key="3">
    <source>
        <dbReference type="Proteomes" id="UP000760668"/>
    </source>
</evidence>